<dbReference type="PANTHER" id="PTHR33751">
    <property type="entry name" value="CBB3-TYPE CYTOCHROME C OXIDASE SUBUNIT FIXP"/>
    <property type="match status" value="1"/>
</dbReference>
<evidence type="ECO:0000256" key="8">
    <source>
        <dbReference type="PIRSR" id="PIRSR000005-1"/>
    </source>
</evidence>
<dbReference type="PROSITE" id="PS51007">
    <property type="entry name" value="CYTC"/>
    <property type="match status" value="2"/>
</dbReference>
<dbReference type="OrthoDB" id="9773456at2"/>
<evidence type="ECO:0000256" key="4">
    <source>
        <dbReference type="ARBA" id="ARBA00022723"/>
    </source>
</evidence>
<dbReference type="AlphaFoldDB" id="A0A1H7TRT5"/>
<evidence type="ECO:0000256" key="2">
    <source>
        <dbReference type="ARBA" id="ARBA00022448"/>
    </source>
</evidence>
<keyword evidence="7 9" id="KW-0408">Iron</keyword>
<dbReference type="PANTHER" id="PTHR33751:SF9">
    <property type="entry name" value="CYTOCHROME C4"/>
    <property type="match status" value="1"/>
</dbReference>
<feature type="binding site" description="axial binding residue" evidence="9">
    <location>
        <position position="85"/>
    </location>
    <ligand>
        <name>heme c</name>
        <dbReference type="ChEBI" id="CHEBI:61717"/>
        <label>1</label>
    </ligand>
    <ligandPart>
        <name>Fe</name>
        <dbReference type="ChEBI" id="CHEBI:18248"/>
    </ligandPart>
</feature>
<comment type="subcellular location">
    <subcellularLocation>
        <location evidence="1">Periplasm</location>
    </subcellularLocation>
</comment>
<dbReference type="PIRSF" id="PIRSF000005">
    <property type="entry name" value="Cytochrome_c4"/>
    <property type="match status" value="1"/>
</dbReference>
<feature type="chain" id="PRO_5011514028" evidence="10">
    <location>
        <begin position="21"/>
        <end position="206"/>
    </location>
</feature>
<feature type="binding site" description="axial binding residue" evidence="9">
    <location>
        <position position="140"/>
    </location>
    <ligand>
        <name>heme c</name>
        <dbReference type="ChEBI" id="CHEBI:61717"/>
        <label>2</label>
    </ligand>
    <ligandPart>
        <name>Fe</name>
        <dbReference type="ChEBI" id="CHEBI:18248"/>
    </ligandPart>
</feature>
<sequence>MKKFIMTVLFGLSAVTTAQAVEGNAAAGENKAAMCAACHGADGNSPVTMYPKLAGQSATYLAKQLTEFKLAMTTGGKSGRVDPVMGGMAMGLSEQDIADLAAFYASKTINAGNGSDNALGKKLYLGGNAAMQVTACVACHGINGKGMESAGFPALASQNVEYLASQLKKFRDGSRNNDLNAMMQGVAANLSDEEIDALAQYISSLK</sequence>
<evidence type="ECO:0000313" key="12">
    <source>
        <dbReference type="EMBL" id="SEL87632.1"/>
    </source>
</evidence>
<keyword evidence="6" id="KW-0249">Electron transport</keyword>
<evidence type="ECO:0000256" key="10">
    <source>
        <dbReference type="SAM" id="SignalP"/>
    </source>
</evidence>
<dbReference type="EMBL" id="FOBI01000028">
    <property type="protein sequence ID" value="SEL87632.1"/>
    <property type="molecule type" value="Genomic_DNA"/>
</dbReference>
<feature type="binding site" description="axial binding residue" evidence="9">
    <location>
        <position position="39"/>
    </location>
    <ligand>
        <name>heme c</name>
        <dbReference type="ChEBI" id="CHEBI:61717"/>
        <label>1</label>
    </ligand>
    <ligandPart>
        <name>Fe</name>
        <dbReference type="ChEBI" id="CHEBI:18248"/>
    </ligandPart>
</feature>
<dbReference type="InterPro" id="IPR008168">
    <property type="entry name" value="Cyt_C_IC"/>
</dbReference>
<evidence type="ECO:0000256" key="5">
    <source>
        <dbReference type="ARBA" id="ARBA00022764"/>
    </source>
</evidence>
<evidence type="ECO:0000256" key="7">
    <source>
        <dbReference type="ARBA" id="ARBA00023004"/>
    </source>
</evidence>
<dbReference type="InterPro" id="IPR036909">
    <property type="entry name" value="Cyt_c-like_dom_sf"/>
</dbReference>
<feature type="binding site" description="covalent" evidence="8">
    <location>
        <position position="136"/>
    </location>
    <ligand>
        <name>heme c</name>
        <dbReference type="ChEBI" id="CHEBI:61717"/>
        <label>2</label>
    </ligand>
</feature>
<evidence type="ECO:0000256" key="6">
    <source>
        <dbReference type="ARBA" id="ARBA00022982"/>
    </source>
</evidence>
<evidence type="ECO:0000256" key="3">
    <source>
        <dbReference type="ARBA" id="ARBA00022617"/>
    </source>
</evidence>
<name>A0A1H7TRT5_9GAMM</name>
<dbReference type="GO" id="GO:0009055">
    <property type="term" value="F:electron transfer activity"/>
    <property type="evidence" value="ECO:0007669"/>
    <property type="project" value="InterPro"/>
</dbReference>
<dbReference type="GO" id="GO:0042597">
    <property type="term" value="C:periplasmic space"/>
    <property type="evidence" value="ECO:0007669"/>
    <property type="project" value="UniProtKB-SubCell"/>
</dbReference>
<dbReference type="STRING" id="641665.GCA_002104455_01935"/>
<dbReference type="Pfam" id="PF00034">
    <property type="entry name" value="Cytochrom_C"/>
    <property type="match status" value="2"/>
</dbReference>
<keyword evidence="4 9" id="KW-0479">Metal-binding</keyword>
<dbReference type="GO" id="GO:0005506">
    <property type="term" value="F:iron ion binding"/>
    <property type="evidence" value="ECO:0007669"/>
    <property type="project" value="InterPro"/>
</dbReference>
<dbReference type="InterPro" id="IPR050597">
    <property type="entry name" value="Cytochrome_c_Oxidase_Subunit"/>
</dbReference>
<dbReference type="Gene3D" id="1.10.760.10">
    <property type="entry name" value="Cytochrome c-like domain"/>
    <property type="match status" value="2"/>
</dbReference>
<dbReference type="Proteomes" id="UP000199297">
    <property type="component" value="Unassembled WGS sequence"/>
</dbReference>
<feature type="binding site" description="covalent" evidence="8">
    <location>
        <position position="38"/>
    </location>
    <ligand>
        <name>heme c</name>
        <dbReference type="ChEBI" id="CHEBI:61717"/>
        <label>1</label>
    </ligand>
</feature>
<dbReference type="SUPFAM" id="SSF46626">
    <property type="entry name" value="Cytochrome c"/>
    <property type="match status" value="2"/>
</dbReference>
<keyword evidence="5" id="KW-0574">Periplasm</keyword>
<keyword evidence="3 8" id="KW-0349">Heme</keyword>
<dbReference type="GO" id="GO:0020037">
    <property type="term" value="F:heme binding"/>
    <property type="evidence" value="ECO:0007669"/>
    <property type="project" value="InterPro"/>
</dbReference>
<evidence type="ECO:0000256" key="9">
    <source>
        <dbReference type="PIRSR" id="PIRSR000005-2"/>
    </source>
</evidence>
<reference evidence="13" key="1">
    <citation type="submission" date="2016-10" db="EMBL/GenBank/DDBJ databases">
        <authorList>
            <person name="Varghese N."/>
            <person name="Submissions S."/>
        </authorList>
    </citation>
    <scope>NUCLEOTIDE SEQUENCE [LARGE SCALE GENOMIC DNA]</scope>
    <source>
        <strain evidence="13">CGMCC 1.9127</strain>
    </source>
</reference>
<comment type="PTM">
    <text evidence="8">Binds 2 heme c groups covalently per subunit.</text>
</comment>
<feature type="domain" description="Cytochrome c" evidence="11">
    <location>
        <begin position="115"/>
        <end position="206"/>
    </location>
</feature>
<dbReference type="InterPro" id="IPR024167">
    <property type="entry name" value="Cytochrome_c4-like"/>
</dbReference>
<evidence type="ECO:0000256" key="1">
    <source>
        <dbReference type="ARBA" id="ARBA00004418"/>
    </source>
</evidence>
<feature type="binding site" description="covalent" evidence="8">
    <location>
        <position position="139"/>
    </location>
    <ligand>
        <name>heme c</name>
        <dbReference type="ChEBI" id="CHEBI:61717"/>
        <label>2</label>
    </ligand>
</feature>
<keyword evidence="10" id="KW-0732">Signal</keyword>
<dbReference type="PRINTS" id="PR00605">
    <property type="entry name" value="CYTCHROMECIC"/>
</dbReference>
<feature type="domain" description="Cytochrome c" evidence="11">
    <location>
        <begin position="23"/>
        <end position="108"/>
    </location>
</feature>
<protein>
    <submittedName>
        <fullName evidence="12">Cytochrome c553</fullName>
    </submittedName>
</protein>
<accession>A0A1H7TRT5</accession>
<keyword evidence="2" id="KW-0813">Transport</keyword>
<evidence type="ECO:0000313" key="13">
    <source>
        <dbReference type="Proteomes" id="UP000199297"/>
    </source>
</evidence>
<proteinExistence type="predicted"/>
<evidence type="ECO:0000259" key="11">
    <source>
        <dbReference type="PROSITE" id="PS51007"/>
    </source>
</evidence>
<dbReference type="InterPro" id="IPR009056">
    <property type="entry name" value="Cyt_c-like_dom"/>
</dbReference>
<organism evidence="12 13">
    <name type="scientific">Colwellia chukchiensis</name>
    <dbReference type="NCBI Taxonomy" id="641665"/>
    <lineage>
        <taxon>Bacteria</taxon>
        <taxon>Pseudomonadati</taxon>
        <taxon>Pseudomonadota</taxon>
        <taxon>Gammaproteobacteria</taxon>
        <taxon>Alteromonadales</taxon>
        <taxon>Colwelliaceae</taxon>
        <taxon>Colwellia</taxon>
    </lineage>
</organism>
<dbReference type="RefSeq" id="WP_085285893.1">
    <property type="nucleotide sequence ID" value="NZ_FOBI01000028.1"/>
</dbReference>
<gene>
    <name evidence="12" type="ORF">SAMN05216262_12822</name>
</gene>
<feature type="binding site" description="covalent" evidence="8">
    <location>
        <position position="35"/>
    </location>
    <ligand>
        <name>heme c</name>
        <dbReference type="ChEBI" id="CHEBI:61717"/>
        <label>1</label>
    </ligand>
</feature>
<feature type="binding site" description="axial binding residue" evidence="9">
    <location>
        <position position="183"/>
    </location>
    <ligand>
        <name>heme c</name>
        <dbReference type="ChEBI" id="CHEBI:61717"/>
        <label>2</label>
    </ligand>
    <ligandPart>
        <name>Fe</name>
        <dbReference type="ChEBI" id="CHEBI:18248"/>
    </ligandPart>
</feature>
<feature type="signal peptide" evidence="10">
    <location>
        <begin position="1"/>
        <end position="20"/>
    </location>
</feature>
<keyword evidence="13" id="KW-1185">Reference proteome</keyword>